<dbReference type="InterPro" id="IPR036291">
    <property type="entry name" value="NAD(P)-bd_dom_sf"/>
</dbReference>
<evidence type="ECO:0000259" key="3">
    <source>
        <dbReference type="Pfam" id="PF01408"/>
    </source>
</evidence>
<dbReference type="InterPro" id="IPR050984">
    <property type="entry name" value="Gfo/Idh/MocA_domain"/>
</dbReference>
<dbReference type="Gene3D" id="3.40.50.720">
    <property type="entry name" value="NAD(P)-binding Rossmann-like Domain"/>
    <property type="match status" value="1"/>
</dbReference>
<dbReference type="InterPro" id="IPR055170">
    <property type="entry name" value="GFO_IDH_MocA-like_dom"/>
</dbReference>
<comment type="similarity">
    <text evidence="1">Belongs to the Gfo/Idh/MocA family.</text>
</comment>
<evidence type="ECO:0000259" key="4">
    <source>
        <dbReference type="Pfam" id="PF22725"/>
    </source>
</evidence>
<comment type="caution">
    <text evidence="5">The sequence shown here is derived from an EMBL/GenBank/DDBJ whole genome shotgun (WGS) entry which is preliminary data.</text>
</comment>
<keyword evidence="6" id="KW-1185">Reference proteome</keyword>
<feature type="domain" description="GFO/IDH/MocA-like oxidoreductase" evidence="4">
    <location>
        <begin position="130"/>
        <end position="244"/>
    </location>
</feature>
<gene>
    <name evidence="5" type="ORF">ACFO26_05560</name>
</gene>
<protein>
    <submittedName>
        <fullName evidence="5">Gfo/Idh/MocA family protein</fullName>
    </submittedName>
</protein>
<dbReference type="SUPFAM" id="SSF55347">
    <property type="entry name" value="Glyceraldehyde-3-phosphate dehydrogenase-like, C-terminal domain"/>
    <property type="match status" value="1"/>
</dbReference>
<sequence>MIKIGIMSGASIVPRFVAGIRASGVAEATAIATRDDKKTKQLAKELGISRTYSSYGELVADSELDLIYIPLINNQHFSGAKLALNAGKNVLLEKPFTVTEDETKELFELAKQKKLLLMEAQKALFLPIIHEVKSRILSGEIGKVEWVDIQESRAGSESIPWFLDLSKGGGTLISNASYGLSVLQFLFGTAFDDVQSLHTTRNPLQADDECHLILRKNKLLISLFISSLMRFQSRLEIRGSLGKIIVPDYWKTEDAEIQLNTGKIKKIHFSHPEKSEFVYEIQHIADLLHKGKTESPIVTQALTMTNVKTVEECYKNWYGGNWYNSSN</sequence>
<reference evidence="6" key="1">
    <citation type="journal article" date="2019" name="Int. J. Syst. Evol. Microbiol.">
        <title>The Global Catalogue of Microorganisms (GCM) 10K type strain sequencing project: providing services to taxonomists for standard genome sequencing and annotation.</title>
        <authorList>
            <consortium name="The Broad Institute Genomics Platform"/>
            <consortium name="The Broad Institute Genome Sequencing Center for Infectious Disease"/>
            <person name="Wu L."/>
            <person name="Ma J."/>
        </authorList>
    </citation>
    <scope>NUCLEOTIDE SEQUENCE [LARGE SCALE GENOMIC DNA]</scope>
    <source>
        <strain evidence="6">CCUG 63287</strain>
    </source>
</reference>
<dbReference type="SUPFAM" id="SSF51735">
    <property type="entry name" value="NAD(P)-binding Rossmann-fold domains"/>
    <property type="match status" value="1"/>
</dbReference>
<proteinExistence type="inferred from homology"/>
<dbReference type="Gene3D" id="3.30.360.10">
    <property type="entry name" value="Dihydrodipicolinate Reductase, domain 2"/>
    <property type="match status" value="1"/>
</dbReference>
<dbReference type="PANTHER" id="PTHR22604:SF105">
    <property type="entry name" value="TRANS-1,2-DIHYDROBENZENE-1,2-DIOL DEHYDROGENASE"/>
    <property type="match status" value="1"/>
</dbReference>
<evidence type="ECO:0000256" key="2">
    <source>
        <dbReference type="ARBA" id="ARBA00023002"/>
    </source>
</evidence>
<dbReference type="Proteomes" id="UP001595987">
    <property type="component" value="Unassembled WGS sequence"/>
</dbReference>
<keyword evidence="2" id="KW-0560">Oxidoreductase</keyword>
<organism evidence="5 6">
    <name type="scientific">Lactococcus nasutitermitis</name>
    <dbReference type="NCBI Taxonomy" id="1652957"/>
    <lineage>
        <taxon>Bacteria</taxon>
        <taxon>Bacillati</taxon>
        <taxon>Bacillota</taxon>
        <taxon>Bacilli</taxon>
        <taxon>Lactobacillales</taxon>
        <taxon>Streptococcaceae</taxon>
        <taxon>Lactococcus</taxon>
    </lineage>
</organism>
<dbReference type="RefSeq" id="WP_213534946.1">
    <property type="nucleotide sequence ID" value="NZ_BOVQ01000004.1"/>
</dbReference>
<dbReference type="InterPro" id="IPR000683">
    <property type="entry name" value="Gfo/Idh/MocA-like_OxRdtase_N"/>
</dbReference>
<evidence type="ECO:0000313" key="5">
    <source>
        <dbReference type="EMBL" id="MFC4652372.1"/>
    </source>
</evidence>
<feature type="domain" description="Gfo/Idh/MocA-like oxidoreductase N-terminal" evidence="3">
    <location>
        <begin position="14"/>
        <end position="119"/>
    </location>
</feature>
<evidence type="ECO:0000313" key="6">
    <source>
        <dbReference type="Proteomes" id="UP001595987"/>
    </source>
</evidence>
<dbReference type="Pfam" id="PF01408">
    <property type="entry name" value="GFO_IDH_MocA"/>
    <property type="match status" value="1"/>
</dbReference>
<dbReference type="PANTHER" id="PTHR22604">
    <property type="entry name" value="OXIDOREDUCTASES"/>
    <property type="match status" value="1"/>
</dbReference>
<dbReference type="EMBL" id="JBHSGD010000005">
    <property type="protein sequence ID" value="MFC4652372.1"/>
    <property type="molecule type" value="Genomic_DNA"/>
</dbReference>
<dbReference type="Pfam" id="PF22725">
    <property type="entry name" value="GFO_IDH_MocA_C3"/>
    <property type="match status" value="1"/>
</dbReference>
<accession>A0ABV9JDJ2</accession>
<name>A0ABV9JDJ2_9LACT</name>
<evidence type="ECO:0000256" key="1">
    <source>
        <dbReference type="ARBA" id="ARBA00010928"/>
    </source>
</evidence>